<keyword evidence="1" id="KW-0175">Coiled coil</keyword>
<keyword evidence="3" id="KW-1185">Reference proteome</keyword>
<proteinExistence type="predicted"/>
<dbReference type="OrthoDB" id="10053382at2759"/>
<sequence length="263" mass="30941">MAKLNSIDLDKLMEEFGELEQKITEVNDRNSILGIVLEDVNRHIKFSHAKERSLIQEKEGLLVMMSKLQQTLQEQCNLRVENERLKNEVLALKQMNERRVEAGMAEVQRLLSKIRAGEEGHKRELEALRQQCSREVEDAHREALSQIKTKDLCMKELMEGKDVALEEMKKRMKDQEREQQSELLKLQMEFGAKLARVQITAQWNQQQPHASSNLPHSVYKKKLQFFQEEKSKEIGALRQRIRELEEHQRANSLCDSRLKRRKT</sequence>
<reference evidence="2" key="1">
    <citation type="submission" date="2021-05" db="EMBL/GenBank/DDBJ databases">
        <authorList>
            <person name="Tigano A."/>
        </authorList>
    </citation>
    <scope>NUCLEOTIDE SEQUENCE</scope>
</reference>
<dbReference type="PANTHER" id="PTHR35253:SF1">
    <property type="entry name" value="COILED-COIL DOMAIN-CONTAINING PROTEIN 152"/>
    <property type="match status" value="1"/>
</dbReference>
<dbReference type="Proteomes" id="UP000677803">
    <property type="component" value="Unassembled WGS sequence"/>
</dbReference>
<evidence type="ECO:0000313" key="2">
    <source>
        <dbReference type="EMBL" id="CAG5867190.1"/>
    </source>
</evidence>
<name>A0A8S4AJA7_9TELE</name>
<dbReference type="AlphaFoldDB" id="A0A8S4AJA7"/>
<feature type="coiled-coil region" evidence="1">
    <location>
        <begin position="122"/>
        <end position="189"/>
    </location>
</feature>
<organism evidence="2 3">
    <name type="scientific">Menidia menidia</name>
    <name type="common">Atlantic silverside</name>
    <dbReference type="NCBI Taxonomy" id="238744"/>
    <lineage>
        <taxon>Eukaryota</taxon>
        <taxon>Metazoa</taxon>
        <taxon>Chordata</taxon>
        <taxon>Craniata</taxon>
        <taxon>Vertebrata</taxon>
        <taxon>Euteleostomi</taxon>
        <taxon>Actinopterygii</taxon>
        <taxon>Neopterygii</taxon>
        <taxon>Teleostei</taxon>
        <taxon>Neoteleostei</taxon>
        <taxon>Acanthomorphata</taxon>
        <taxon>Ovalentaria</taxon>
        <taxon>Atherinomorphae</taxon>
        <taxon>Atheriniformes</taxon>
        <taxon>Atherinopsidae</taxon>
        <taxon>Menidiinae</taxon>
        <taxon>Menidia</taxon>
    </lineage>
</organism>
<dbReference type="EMBL" id="CAJRST010003335">
    <property type="protein sequence ID" value="CAG5867190.1"/>
    <property type="molecule type" value="Genomic_DNA"/>
</dbReference>
<dbReference type="PANTHER" id="PTHR35253">
    <property type="entry name" value="COILED-COIL DOMAIN-CONTAINING PROTEIN 152"/>
    <property type="match status" value="1"/>
</dbReference>
<evidence type="ECO:0000313" key="3">
    <source>
        <dbReference type="Proteomes" id="UP000677803"/>
    </source>
</evidence>
<accession>A0A8S4AJA7</accession>
<dbReference type="InterPro" id="IPR038827">
    <property type="entry name" value="CCDC152"/>
</dbReference>
<gene>
    <name evidence="2" type="ORF">MMEN_LOCUS3996</name>
</gene>
<comment type="caution">
    <text evidence="2">The sequence shown here is derived from an EMBL/GenBank/DDBJ whole genome shotgun (WGS) entry which is preliminary data.</text>
</comment>
<protein>
    <submittedName>
        <fullName evidence="2">(Atlantic silverside) hypothetical protein</fullName>
    </submittedName>
</protein>
<evidence type="ECO:0000256" key="1">
    <source>
        <dbReference type="SAM" id="Coils"/>
    </source>
</evidence>